<protein>
    <submittedName>
        <fullName evidence="1">Uncharacterized protein</fullName>
    </submittedName>
</protein>
<accession>A0AA91I5D3</accession>
<dbReference type="Proteomes" id="UP000077734">
    <property type="component" value="Unassembled WGS sequence"/>
</dbReference>
<comment type="caution">
    <text evidence="1">The sequence shown here is derived from an EMBL/GenBank/DDBJ whole genome shotgun (WGS) entry which is preliminary data.</text>
</comment>
<gene>
    <name evidence="1" type="ORF">A1356_11610</name>
</gene>
<dbReference type="AlphaFoldDB" id="A0AA91I5D3"/>
<sequence>MWFNPGEYQKTNAPVIATTAITATKAADNPGLSQKSQVSQRLAFSIHPNALSNAVAKVAKVATGLNAGDRQKLLDYLAAIGETDQDMIDEVLTECGKDAAILARMLQQADDYLRINAGDTTGLVQCSGCRQLAGGACQRYGWRVVVDKWRQCGGFEVLQKTPVSKPITCKACRHFQSYHPHGGGAGACGVGVQPFGACWWADTLHECDQWSAKHD</sequence>
<dbReference type="RefSeq" id="WP_157204392.1">
    <property type="nucleotide sequence ID" value="NZ_LUUL01000072.1"/>
</dbReference>
<evidence type="ECO:0000313" key="2">
    <source>
        <dbReference type="Proteomes" id="UP000077734"/>
    </source>
</evidence>
<name>A0AA91I5D3_9GAMM</name>
<evidence type="ECO:0000313" key="1">
    <source>
        <dbReference type="EMBL" id="OAI26358.1"/>
    </source>
</evidence>
<reference evidence="1 2" key="1">
    <citation type="submission" date="2016-03" db="EMBL/GenBank/DDBJ databases">
        <authorList>
            <person name="Heylen K."/>
            <person name="De Vos P."/>
            <person name="Vekeman B."/>
        </authorList>
    </citation>
    <scope>NUCLEOTIDE SEQUENCE [LARGE SCALE GENOMIC DNA]</scope>
    <source>
        <strain evidence="1 2">R-49807</strain>
    </source>
</reference>
<proteinExistence type="predicted"/>
<organism evidence="1 2">
    <name type="scientific">Methylomonas koyamae</name>
    <dbReference type="NCBI Taxonomy" id="702114"/>
    <lineage>
        <taxon>Bacteria</taxon>
        <taxon>Pseudomonadati</taxon>
        <taxon>Pseudomonadota</taxon>
        <taxon>Gammaproteobacteria</taxon>
        <taxon>Methylococcales</taxon>
        <taxon>Methylococcaceae</taxon>
        <taxon>Methylomonas</taxon>
    </lineage>
</organism>
<dbReference type="EMBL" id="LUUL01000072">
    <property type="protein sequence ID" value="OAI26358.1"/>
    <property type="molecule type" value="Genomic_DNA"/>
</dbReference>
<keyword evidence="2" id="KW-1185">Reference proteome</keyword>